<dbReference type="Gene3D" id="3.40.50.1170">
    <property type="entry name" value="L-asparaginase, N-terminal domain"/>
    <property type="match status" value="1"/>
</dbReference>
<feature type="domain" description="L-asparaginase N-terminal" evidence="3">
    <location>
        <begin position="3"/>
        <end position="171"/>
    </location>
</feature>
<dbReference type="PANTHER" id="PTHR11707:SF28">
    <property type="entry name" value="60 KDA LYSOPHOSPHOLIPASE"/>
    <property type="match status" value="1"/>
</dbReference>
<dbReference type="Pfam" id="PF17763">
    <property type="entry name" value="Asparaginase_C"/>
    <property type="match status" value="1"/>
</dbReference>
<dbReference type="InterPro" id="IPR036152">
    <property type="entry name" value="Asp/glu_Ase-like_sf"/>
</dbReference>
<evidence type="ECO:0000259" key="3">
    <source>
        <dbReference type="Pfam" id="PF00710"/>
    </source>
</evidence>
<reference evidence="6" key="1">
    <citation type="journal article" date="2019" name="Int. J. Syst. Evol. Microbiol.">
        <title>The Global Catalogue of Microorganisms (GCM) 10K type strain sequencing project: providing services to taxonomists for standard genome sequencing and annotation.</title>
        <authorList>
            <consortium name="The Broad Institute Genomics Platform"/>
            <consortium name="The Broad Institute Genome Sequencing Center for Infectious Disease"/>
            <person name="Wu L."/>
            <person name="Ma J."/>
        </authorList>
    </citation>
    <scope>NUCLEOTIDE SEQUENCE [LARGE SCALE GENOMIC DNA]</scope>
    <source>
        <strain evidence="6">CG52</strain>
    </source>
</reference>
<dbReference type="InterPro" id="IPR006034">
    <property type="entry name" value="Asparaginase/glutaminase-like"/>
</dbReference>
<dbReference type="InterPro" id="IPR020827">
    <property type="entry name" value="Asparaginase/glutaminase_AS1"/>
</dbReference>
<name>A0ABW4M4T3_9HYPH</name>
<dbReference type="EC" id="3.5.1.1" evidence="5"/>
<dbReference type="PIRSF" id="PIRSF001220">
    <property type="entry name" value="L-ASNase_gatD"/>
    <property type="match status" value="1"/>
</dbReference>
<dbReference type="SUPFAM" id="SSF53774">
    <property type="entry name" value="Glutaminase/Asparaginase"/>
    <property type="match status" value="1"/>
</dbReference>
<evidence type="ECO:0000313" key="6">
    <source>
        <dbReference type="Proteomes" id="UP001597322"/>
    </source>
</evidence>
<dbReference type="EMBL" id="JBHUEQ010000023">
    <property type="protein sequence ID" value="MFD1746448.1"/>
    <property type="molecule type" value="Genomic_DNA"/>
</dbReference>
<dbReference type="InterPro" id="IPR027474">
    <property type="entry name" value="L-asparaginase_N"/>
</dbReference>
<dbReference type="PANTHER" id="PTHR11707">
    <property type="entry name" value="L-ASPARAGINASE"/>
    <property type="match status" value="1"/>
</dbReference>
<comment type="caution">
    <text evidence="5">The sequence shown here is derived from an EMBL/GenBank/DDBJ whole genome shotgun (WGS) entry which is preliminary data.</text>
</comment>
<dbReference type="PIRSF" id="PIRSF500176">
    <property type="entry name" value="L_ASNase"/>
    <property type="match status" value="1"/>
</dbReference>
<organism evidence="5 6">
    <name type="scientific">Rhizobium helianthi</name>
    <dbReference type="NCBI Taxonomy" id="1132695"/>
    <lineage>
        <taxon>Bacteria</taxon>
        <taxon>Pseudomonadati</taxon>
        <taxon>Pseudomonadota</taxon>
        <taxon>Alphaproteobacteria</taxon>
        <taxon>Hyphomicrobiales</taxon>
        <taxon>Rhizobiaceae</taxon>
        <taxon>Rhizobium/Agrobacterium group</taxon>
        <taxon>Rhizobium</taxon>
    </lineage>
</organism>
<feature type="domain" description="Asparaginase/glutaminase C-terminal" evidence="4">
    <location>
        <begin position="184"/>
        <end position="280"/>
    </location>
</feature>
<dbReference type="PROSITE" id="PS51732">
    <property type="entry name" value="ASN_GLN_ASE_3"/>
    <property type="match status" value="1"/>
</dbReference>
<dbReference type="PRINTS" id="PR00139">
    <property type="entry name" value="ASNGLNASE"/>
</dbReference>
<sequence length="282" mass="29089">MPRLLLIHTGGTIGMAPGPNGLAPVKGLVESALSARLTDDITLVANVFNPLLDSASVGPTHWNAMLEAIRAHPGVPTIITHGTDTMSFTGAALSQALVGEGRRVILCGSMVPLGENGDAEGNLSLAIEASQQEGEGVFLAFAGQLLRAEGLVKHHSHDPISFRALPQAPLPQPKSRTFDERKFAILTLSPGIAADTLAAALATLDGAVLRVFGAGTVMACPVVLKAFEDAVKAGKRIRAVSQCEGGGIIPGSYEAGAGLWEAGVENGGDDTPEAALIKLWLN</sequence>
<dbReference type="InterPro" id="IPR027473">
    <property type="entry name" value="L-asparaginase_C"/>
</dbReference>
<proteinExistence type="inferred from homology"/>
<dbReference type="InterPro" id="IPR037152">
    <property type="entry name" value="L-asparaginase_N_sf"/>
</dbReference>
<dbReference type="SMART" id="SM00870">
    <property type="entry name" value="Asparaginase"/>
    <property type="match status" value="1"/>
</dbReference>
<dbReference type="GO" id="GO:0004067">
    <property type="term" value="F:asparaginase activity"/>
    <property type="evidence" value="ECO:0007669"/>
    <property type="project" value="UniProtKB-EC"/>
</dbReference>
<accession>A0ABW4M4T3</accession>
<keyword evidence="5" id="KW-0378">Hydrolase</keyword>
<dbReference type="Gene3D" id="3.40.50.40">
    <property type="match status" value="1"/>
</dbReference>
<dbReference type="RefSeq" id="WP_377402073.1">
    <property type="nucleotide sequence ID" value="NZ_JBHUEQ010000023.1"/>
</dbReference>
<evidence type="ECO:0000313" key="5">
    <source>
        <dbReference type="EMBL" id="MFD1746448.1"/>
    </source>
</evidence>
<comment type="similarity">
    <text evidence="1">Belongs to the asparaginase 1 family.</text>
</comment>
<evidence type="ECO:0000256" key="2">
    <source>
        <dbReference type="PROSITE-ProRule" id="PRU10099"/>
    </source>
</evidence>
<dbReference type="InterPro" id="IPR040919">
    <property type="entry name" value="Asparaginase_C"/>
</dbReference>
<dbReference type="PROSITE" id="PS00144">
    <property type="entry name" value="ASN_GLN_ASE_1"/>
    <property type="match status" value="1"/>
</dbReference>
<feature type="active site" evidence="2">
    <location>
        <position position="12"/>
    </location>
</feature>
<keyword evidence="6" id="KW-1185">Reference proteome</keyword>
<protein>
    <submittedName>
        <fullName evidence="5">Asparaginase domain-containing protein</fullName>
        <ecNumber evidence="5">3.5.1.1</ecNumber>
    </submittedName>
</protein>
<evidence type="ECO:0000256" key="1">
    <source>
        <dbReference type="ARBA" id="ARBA00010518"/>
    </source>
</evidence>
<dbReference type="Proteomes" id="UP001597322">
    <property type="component" value="Unassembled WGS sequence"/>
</dbReference>
<gene>
    <name evidence="5" type="ORF">ACFSE1_13325</name>
</gene>
<evidence type="ECO:0000259" key="4">
    <source>
        <dbReference type="Pfam" id="PF17763"/>
    </source>
</evidence>
<dbReference type="Pfam" id="PF00710">
    <property type="entry name" value="Asparaginase"/>
    <property type="match status" value="1"/>
</dbReference>